<feature type="compositionally biased region" description="Polar residues" evidence="2">
    <location>
        <begin position="475"/>
        <end position="489"/>
    </location>
</feature>
<feature type="compositionally biased region" description="Low complexity" evidence="2">
    <location>
        <begin position="1013"/>
        <end position="1023"/>
    </location>
</feature>
<feature type="compositionally biased region" description="Low complexity" evidence="2">
    <location>
        <begin position="1040"/>
        <end position="1058"/>
    </location>
</feature>
<dbReference type="GO" id="GO:0005874">
    <property type="term" value="C:microtubule"/>
    <property type="evidence" value="ECO:0007669"/>
    <property type="project" value="InterPro"/>
</dbReference>
<feature type="coiled-coil region" evidence="1">
    <location>
        <begin position="1163"/>
        <end position="1218"/>
    </location>
</feature>
<feature type="compositionally biased region" description="Pro residues" evidence="2">
    <location>
        <begin position="1252"/>
        <end position="1266"/>
    </location>
</feature>
<dbReference type="InterPro" id="IPR016024">
    <property type="entry name" value="ARM-type_fold"/>
</dbReference>
<feature type="region of interest" description="Disordered" evidence="2">
    <location>
        <begin position="1304"/>
        <end position="1348"/>
    </location>
</feature>
<reference evidence="4 5" key="1">
    <citation type="submission" date="2014-11" db="EMBL/GenBank/DDBJ databases">
        <authorList>
            <person name="Zhu J."/>
            <person name="Qi W."/>
            <person name="Song R."/>
        </authorList>
    </citation>
    <scope>NUCLEOTIDE SEQUENCE [LARGE SCALE GENOMIC DNA]</scope>
</reference>
<feature type="compositionally biased region" description="Pro residues" evidence="2">
    <location>
        <begin position="882"/>
        <end position="894"/>
    </location>
</feature>
<feature type="region of interest" description="Disordered" evidence="2">
    <location>
        <begin position="1249"/>
        <end position="1269"/>
    </location>
</feature>
<evidence type="ECO:0000256" key="2">
    <source>
        <dbReference type="SAM" id="MobiDB-lite"/>
    </source>
</evidence>
<feature type="compositionally biased region" description="Low complexity" evidence="2">
    <location>
        <begin position="769"/>
        <end position="790"/>
    </location>
</feature>
<sequence length="1676" mass="178867">MDAPRSHELALAKQQCEAEMRKDIDKMLGRMADCDTVHVGHHDISEFIKRIEPHLLIKTLALVFECLHPKQLRIQRSPMIKRESVRAYSMIVQQHPVFCYNHHTTILKSIFEGLLDRLQDGTQEHADTHMNTALDKCVSAITRTLMGLAFPQDLDGTPLEEYVTEGVRGVFQSLTRPLLDSLPSSKQAKGTSQPKCVQIGAATCLTAVIKNCPAEMLLDQQPRLVQRLITVIRTPEHLVQAKPETLLALTHLYLSVGREGFSPALEGVLEAVPVCLDVTTAVDWRTRRAAIELIQAIGTEAVGRRANGADLWVERSQRPDGDTDLQKRLRKMVEPLKGDKVSNVRAAATSCLQLWSSGGYVDLKDDKRFKRANRGTPGTPGPSTTSSQAGSLRGTSPISVRGTVVRQVRPLVNPPSRFHAAGGLDGSGAIMPHIGVRSGVVGGRLFDSANMATAEHGFITPNSKSGLSGMHGSRSGASLHSRTSRQLDTSPVRMAQRSLTGEGPRRDGVDSMMKERDIPAVRRESSDGYSRPIQYHPSATPPALIMPPYAPTPLPYHPGHVSPVPISYPYPAAPLGRPPGYYQHTASPQFALGGGGTGGMDGLPMLAMQPHVTSTQGQGGGGGEDLWGRPITPTEAADAATPSSPSAPPPAPLDMSHIKKGSLALTPALLDACASKASPVVSSASSPPPPAENDGADGNKDSSGEGGGFSSVRELRAAALRERRKTRDREKGGSAPESDALRCSTETVVFTGTGTGAENEKPSDEGGVSAAEGPDASPSSAASVASDAAGAAGGGGGGSSDGLRGEGEGQGDGATQGASDGKDKPRTTDKRKKERKTIFQPNVGFFKHAAPPPAPSDGAASGSVAAEHINVEVREPRFRQSAPPPPPCRSPPPSEANGDTEGGEEGNREENGVAVEMRSEQAVAGTQTDAAGEQGHDTEAPHDEGPPPSHSAPAAPEPATETAPRQQQEQRASSGSPEQPQPQDGREGEGEQLQREALHDDLSTPPARHEQPQESPDSSPPLADDSEEQAKPLLQLSGGPSDVLSLDDPSSVDTPSSDKASLPMPLPSSLTTARQDTFDRDTADDRPLRVPFTARESFQSMSESLRPPSEDEVPVVHRGVVAGGGARRGRSGLPLPPSRPTHGDLGEMGMKPRASVAMDAAILRGMRKEMDELRRDNMDLRKKVDALTQQLSKLEGRAASSDVQLAKAEAELAKYEATMWREFVKKDEHRHTVKTIDDIRRKIDDLYQNPRVPQPERQPSPAPSPSPVALTARTVRSTAPTPSPIPQRTAVMPLTAPNTQLATEQMALRSRQSAPQAPYDAAPSDEEGDEYEMQEGEDVGPPEGLRSPLLWRASPPLQWDVTQSASRLVVQGDLWTDRRNSAAMPSSPFTLTMMPSASPLHPAGGIGITRASPRFGSGSPPRQHSESSTTTDQAYSVAVEIARKERMDEAMRASVQSLPAPAPAIASDEGTGLSSRLGAWRVPMANDVAQGEQTDSTGVFSSEAAKAAAAGWSPATQMEFGRHLSAEDWGNAYATLMSVGPAVLPEDWALLDDLLRRTGPVPHLCDLPTNSRMMRRAINVLTDLANGTHDPLDNRNMRRTEMMLAWASKALDDEPQTLASQLAVREDLKVLLRKLIAAPHIEEHMREVASDMYRRVMMGEGVGEGEGETAAGGQPA</sequence>
<feature type="compositionally biased region" description="Gly residues" evidence="2">
    <location>
        <begin position="791"/>
        <end position="800"/>
    </location>
</feature>
<dbReference type="VEuPathDB" id="CryptoDB:Vbra_8252"/>
<keyword evidence="5" id="KW-1185">Reference proteome</keyword>
<dbReference type="InterPro" id="IPR033337">
    <property type="entry name" value="TORTIFOLIA1/SINE1-2"/>
</dbReference>
<feature type="compositionally biased region" description="Basic and acidic residues" evidence="2">
    <location>
        <begin position="503"/>
        <end position="514"/>
    </location>
</feature>
<feature type="region of interest" description="Disordered" evidence="2">
    <location>
        <begin position="462"/>
        <end position="514"/>
    </location>
</feature>
<feature type="compositionally biased region" description="Low complexity" evidence="2">
    <location>
        <begin position="856"/>
        <end position="866"/>
    </location>
</feature>
<evidence type="ECO:0000313" key="5">
    <source>
        <dbReference type="Proteomes" id="UP000041254"/>
    </source>
</evidence>
<evidence type="ECO:0000256" key="1">
    <source>
        <dbReference type="SAM" id="Coils"/>
    </source>
</evidence>
<dbReference type="InParanoid" id="A0A0G4EUQ4"/>
<feature type="compositionally biased region" description="Acidic residues" evidence="2">
    <location>
        <begin position="1323"/>
        <end position="1340"/>
    </location>
</feature>
<feature type="compositionally biased region" description="Polar residues" evidence="2">
    <location>
        <begin position="1420"/>
        <end position="1434"/>
    </location>
</feature>
<dbReference type="GO" id="GO:0008017">
    <property type="term" value="F:microtubule binding"/>
    <property type="evidence" value="ECO:0007669"/>
    <property type="project" value="InterPro"/>
</dbReference>
<dbReference type="PANTHER" id="PTHR31355:SF7">
    <property type="entry name" value="MICROTUBULE-ASSOCIATED PROTEIN TORTIFOLIA1"/>
    <property type="match status" value="1"/>
</dbReference>
<accession>A0A0G4EUQ4</accession>
<feature type="compositionally biased region" description="Basic and acidic residues" evidence="2">
    <location>
        <begin position="1076"/>
        <end position="1088"/>
    </location>
</feature>
<gene>
    <name evidence="4" type="ORF">Vbra_8252</name>
</gene>
<feature type="compositionally biased region" description="Basic and acidic residues" evidence="2">
    <location>
        <begin position="934"/>
        <end position="945"/>
    </location>
</feature>
<feature type="region of interest" description="Disordered" evidence="2">
    <location>
        <begin position="370"/>
        <end position="402"/>
    </location>
</feature>
<feature type="compositionally biased region" description="Low complexity" evidence="2">
    <location>
        <begin position="630"/>
        <end position="644"/>
    </location>
</feature>
<feature type="compositionally biased region" description="Polar residues" evidence="2">
    <location>
        <begin position="965"/>
        <end position="982"/>
    </location>
</feature>
<feature type="compositionally biased region" description="Basic and acidic residues" evidence="2">
    <location>
        <begin position="984"/>
        <end position="1012"/>
    </location>
</feature>
<feature type="region of interest" description="Disordered" evidence="2">
    <location>
        <begin position="611"/>
        <end position="657"/>
    </location>
</feature>
<dbReference type="Pfam" id="PF24714">
    <property type="entry name" value="TOR1L1_N"/>
    <property type="match status" value="1"/>
</dbReference>
<dbReference type="EMBL" id="CDMY01000314">
    <property type="protein sequence ID" value="CEM01973.1"/>
    <property type="molecule type" value="Genomic_DNA"/>
</dbReference>
<evidence type="ECO:0000259" key="3">
    <source>
        <dbReference type="Pfam" id="PF24714"/>
    </source>
</evidence>
<feature type="domain" description="TORTIFOLIA1/SINE1-2 N-terminal" evidence="3">
    <location>
        <begin position="19"/>
        <end position="356"/>
    </location>
</feature>
<feature type="compositionally biased region" description="Low complexity" evidence="2">
    <location>
        <begin position="375"/>
        <end position="387"/>
    </location>
</feature>
<protein>
    <recommendedName>
        <fullName evidence="3">TORTIFOLIA1/SINE1-2 N-terminal domain-containing protein</fullName>
    </recommendedName>
</protein>
<evidence type="ECO:0000313" key="4">
    <source>
        <dbReference type="EMBL" id="CEM01973.1"/>
    </source>
</evidence>
<keyword evidence="1" id="KW-0175">Coiled coil</keyword>
<dbReference type="Gene3D" id="1.25.10.10">
    <property type="entry name" value="Leucine-rich Repeat Variant"/>
    <property type="match status" value="1"/>
</dbReference>
<dbReference type="InterPro" id="IPR057600">
    <property type="entry name" value="TORTIFOLIA1/SINE1-2_N"/>
</dbReference>
<dbReference type="OrthoDB" id="298726at2759"/>
<feature type="compositionally biased region" description="Polar residues" evidence="2">
    <location>
        <begin position="388"/>
        <end position="398"/>
    </location>
</feature>
<dbReference type="Proteomes" id="UP000041254">
    <property type="component" value="Unassembled WGS sequence"/>
</dbReference>
<proteinExistence type="predicted"/>
<feature type="compositionally biased region" description="Low complexity" evidence="2">
    <location>
        <begin position="951"/>
        <end position="964"/>
    </location>
</feature>
<organism evidence="4 5">
    <name type="scientific">Vitrella brassicaformis (strain CCMP3155)</name>
    <dbReference type="NCBI Taxonomy" id="1169540"/>
    <lineage>
        <taxon>Eukaryota</taxon>
        <taxon>Sar</taxon>
        <taxon>Alveolata</taxon>
        <taxon>Colpodellida</taxon>
        <taxon>Vitrellaceae</taxon>
        <taxon>Vitrella</taxon>
    </lineage>
</organism>
<dbReference type="PANTHER" id="PTHR31355">
    <property type="entry name" value="MICROTUBULE-ASSOCIATED PROTEIN TORTIFOLIA1"/>
    <property type="match status" value="1"/>
</dbReference>
<feature type="region of interest" description="Disordered" evidence="2">
    <location>
        <begin position="1404"/>
        <end position="1434"/>
    </location>
</feature>
<name>A0A0G4EUQ4_VITBC</name>
<feature type="region of interest" description="Disordered" evidence="2">
    <location>
        <begin position="679"/>
        <end position="1149"/>
    </location>
</feature>
<feature type="compositionally biased region" description="Basic and acidic residues" evidence="2">
    <location>
        <begin position="869"/>
        <end position="878"/>
    </location>
</feature>
<dbReference type="SUPFAM" id="SSF48371">
    <property type="entry name" value="ARM repeat"/>
    <property type="match status" value="1"/>
</dbReference>
<feature type="compositionally biased region" description="Basic and acidic residues" evidence="2">
    <location>
        <begin position="713"/>
        <end position="732"/>
    </location>
</feature>
<dbReference type="InterPro" id="IPR011989">
    <property type="entry name" value="ARM-like"/>
</dbReference>